<organism evidence="2 3">
    <name type="scientific">Dactylellina haptotyla (strain CBS 200.50)</name>
    <name type="common">Nematode-trapping fungus</name>
    <name type="synonym">Monacrosporium haptotylum</name>
    <dbReference type="NCBI Taxonomy" id="1284197"/>
    <lineage>
        <taxon>Eukaryota</taxon>
        <taxon>Fungi</taxon>
        <taxon>Dikarya</taxon>
        <taxon>Ascomycota</taxon>
        <taxon>Pezizomycotina</taxon>
        <taxon>Orbiliomycetes</taxon>
        <taxon>Orbiliales</taxon>
        <taxon>Orbiliaceae</taxon>
        <taxon>Dactylellina</taxon>
    </lineage>
</organism>
<dbReference type="AlphaFoldDB" id="S8AKA0"/>
<dbReference type="HOGENOM" id="CLU_762951_0_0_1"/>
<reference evidence="2 3" key="1">
    <citation type="journal article" date="2013" name="PLoS Genet.">
        <title>Genomic mechanisms accounting for the adaptation to parasitism in nematode-trapping fungi.</title>
        <authorList>
            <person name="Meerupati T."/>
            <person name="Andersson K.M."/>
            <person name="Friman E."/>
            <person name="Kumar D."/>
            <person name="Tunlid A."/>
            <person name="Ahren D."/>
        </authorList>
    </citation>
    <scope>NUCLEOTIDE SEQUENCE [LARGE SCALE GENOMIC DNA]</scope>
    <source>
        <strain evidence="2 3">CBS 200.50</strain>
    </source>
</reference>
<gene>
    <name evidence="2" type="ORF">H072_2664</name>
</gene>
<proteinExistence type="predicted"/>
<dbReference type="STRING" id="1284197.S8AKA0"/>
<evidence type="ECO:0000256" key="1">
    <source>
        <dbReference type="SAM" id="SignalP"/>
    </source>
</evidence>
<sequence length="384" mass="40071">MKSTLISSALVGLASLITSTAATGGYGGYVNPNPNTCAASSVHTTKGACQTAYGTKSVYKVPTSTKNVYQTKDATVTKYGPTGTVTVYGPNKTVTKEHTTTCTVKKHCNVKTVYATSVYTSTKIVPIVYTHTVDVTTKKTGAPYTVPTPYGFVAVGDDPANKYNKRDGGYGGYGSYNNGGYNGGAPKNYPTAVVCTATVAKTCTHAVTVAPPKVTVTKAGTTKTVNHTKSVTVTVCANPTVITSTVRSTHTVTSTKKSNVTVTKTKTVPVAGPTTYAACGANNIYSGPNGSVTVNVGKWGVKVAANSAYDCCVQCQKHNSYGSADCAGSYFVSDSKGKTCWLKLDNKCSAPSCSEYFSTAPQSYGYSSYKGTVSNGQCGRWKKH</sequence>
<comment type="caution">
    <text evidence="2">The sequence shown here is derived from an EMBL/GenBank/DDBJ whole genome shotgun (WGS) entry which is preliminary data.</text>
</comment>
<protein>
    <recommendedName>
        <fullName evidence="4">Apple domain-containing protein</fullName>
    </recommendedName>
</protein>
<dbReference type="Proteomes" id="UP000015100">
    <property type="component" value="Unassembled WGS sequence"/>
</dbReference>
<reference evidence="3" key="2">
    <citation type="submission" date="2013-04" db="EMBL/GenBank/DDBJ databases">
        <title>Genomic mechanisms accounting for the adaptation to parasitism in nematode-trapping fungi.</title>
        <authorList>
            <person name="Ahren D.G."/>
        </authorList>
    </citation>
    <scope>NUCLEOTIDE SEQUENCE [LARGE SCALE GENOMIC DNA]</scope>
    <source>
        <strain evidence="3">CBS 200.50</strain>
    </source>
</reference>
<dbReference type="EMBL" id="AQGS01000079">
    <property type="protein sequence ID" value="EPS43360.1"/>
    <property type="molecule type" value="Genomic_DNA"/>
</dbReference>
<keyword evidence="3" id="KW-1185">Reference proteome</keyword>
<feature type="signal peptide" evidence="1">
    <location>
        <begin position="1"/>
        <end position="22"/>
    </location>
</feature>
<accession>S8AKA0</accession>
<dbReference type="OrthoDB" id="10588558at2759"/>
<evidence type="ECO:0000313" key="2">
    <source>
        <dbReference type="EMBL" id="EPS43360.1"/>
    </source>
</evidence>
<name>S8AKA0_DACHA</name>
<evidence type="ECO:0000313" key="3">
    <source>
        <dbReference type="Proteomes" id="UP000015100"/>
    </source>
</evidence>
<evidence type="ECO:0008006" key="4">
    <source>
        <dbReference type="Google" id="ProtNLM"/>
    </source>
</evidence>
<dbReference type="eggNOG" id="ENOG502STK8">
    <property type="taxonomic scope" value="Eukaryota"/>
</dbReference>
<feature type="chain" id="PRO_5004548572" description="Apple domain-containing protein" evidence="1">
    <location>
        <begin position="23"/>
        <end position="384"/>
    </location>
</feature>
<keyword evidence="1" id="KW-0732">Signal</keyword>